<gene>
    <name evidence="3" type="ORF">K469DRAFT_697684</name>
</gene>
<keyword evidence="4" id="KW-1185">Reference proteome</keyword>
<reference evidence="3" key="1">
    <citation type="journal article" date="2020" name="Stud. Mycol.">
        <title>101 Dothideomycetes genomes: a test case for predicting lifestyles and emergence of pathogens.</title>
        <authorList>
            <person name="Haridas S."/>
            <person name="Albert R."/>
            <person name="Binder M."/>
            <person name="Bloem J."/>
            <person name="Labutti K."/>
            <person name="Salamov A."/>
            <person name="Andreopoulos B."/>
            <person name="Baker S."/>
            <person name="Barry K."/>
            <person name="Bills G."/>
            <person name="Bluhm B."/>
            <person name="Cannon C."/>
            <person name="Castanera R."/>
            <person name="Culley D."/>
            <person name="Daum C."/>
            <person name="Ezra D."/>
            <person name="Gonzalez J."/>
            <person name="Henrissat B."/>
            <person name="Kuo A."/>
            <person name="Liang C."/>
            <person name="Lipzen A."/>
            <person name="Lutzoni F."/>
            <person name="Magnuson J."/>
            <person name="Mondo S."/>
            <person name="Nolan M."/>
            <person name="Ohm R."/>
            <person name="Pangilinan J."/>
            <person name="Park H.-J."/>
            <person name="Ramirez L."/>
            <person name="Alfaro M."/>
            <person name="Sun H."/>
            <person name="Tritt A."/>
            <person name="Yoshinaga Y."/>
            <person name="Zwiers L.-H."/>
            <person name="Turgeon B."/>
            <person name="Goodwin S."/>
            <person name="Spatafora J."/>
            <person name="Crous P."/>
            <person name="Grigoriev I."/>
        </authorList>
    </citation>
    <scope>NUCLEOTIDE SEQUENCE</scope>
    <source>
        <strain evidence="3">CBS 207.26</strain>
    </source>
</reference>
<evidence type="ECO:0000313" key="4">
    <source>
        <dbReference type="Proteomes" id="UP000800200"/>
    </source>
</evidence>
<proteinExistence type="predicted"/>
<feature type="compositionally biased region" description="Low complexity" evidence="1">
    <location>
        <begin position="207"/>
        <end position="217"/>
    </location>
</feature>
<sequence length="414" mass="44494">MPYLLSSRDPFAGAKDTLSSWDKCMAKTYCKWPVIVAIVVGSLIILSVILCVARCICCGAECACCCFKCCTCCCPSGSRSGHRRMKSAQAPPPVYPSTFQSAPPIDSRPINQQYRSHAAPAFTPAPALSAAREPERPQFATFESPSKPVNEDALPHMPDWRDAKSMQVEEIVVPEKKGDMEMDRLDQNGSVTNFAVTGAAAVGGAGRSPVRSPVRRSPTNDSYGFPAGYSQNDSFVSSAPQRSPRNSPGPYGGRYGQQQDNYRGVSPVQSLSPVYGAGGYSQNQQHGRRSPNAGYNGQYAPPSQGRSPVSPLVNRSGHGASNNSREILDMPSPGMHQNNNFAPAPAARSNSPAYAPSGSTRHDPPAASYPGQQTYEAADSAYRGQQTYQAYQPAQELQFQGVTRKPVDGSWKDV</sequence>
<keyword evidence="2" id="KW-0812">Transmembrane</keyword>
<dbReference type="InterPro" id="IPR037504">
    <property type="entry name" value="PSI_induc_2"/>
</dbReference>
<keyword evidence="2" id="KW-1133">Transmembrane helix</keyword>
<dbReference type="GO" id="GO:0005935">
    <property type="term" value="C:cellular bud neck"/>
    <property type="evidence" value="ECO:0007669"/>
    <property type="project" value="TreeGrafter"/>
</dbReference>
<organism evidence="3 4">
    <name type="scientific">Zopfia rhizophila CBS 207.26</name>
    <dbReference type="NCBI Taxonomy" id="1314779"/>
    <lineage>
        <taxon>Eukaryota</taxon>
        <taxon>Fungi</taxon>
        <taxon>Dikarya</taxon>
        <taxon>Ascomycota</taxon>
        <taxon>Pezizomycotina</taxon>
        <taxon>Dothideomycetes</taxon>
        <taxon>Dothideomycetes incertae sedis</taxon>
        <taxon>Zopfiaceae</taxon>
        <taxon>Zopfia</taxon>
    </lineage>
</organism>
<dbReference type="EMBL" id="ML994618">
    <property type="protein sequence ID" value="KAF2190413.1"/>
    <property type="molecule type" value="Genomic_DNA"/>
</dbReference>
<dbReference type="PANTHER" id="PTHR40018">
    <property type="entry name" value="[PSI+] INDUCTION PROTEIN 2"/>
    <property type="match status" value="1"/>
</dbReference>
<protein>
    <recommendedName>
        <fullName evidence="5">Fibroin-3 related protein</fullName>
    </recommendedName>
</protein>
<evidence type="ECO:0000313" key="3">
    <source>
        <dbReference type="EMBL" id="KAF2190413.1"/>
    </source>
</evidence>
<dbReference type="OrthoDB" id="5401332at2759"/>
<name>A0A6A6EGJ5_9PEZI</name>
<dbReference type="PANTHER" id="PTHR40018:SF1">
    <property type="entry name" value="[PSI+] INDUCTION PROTEIN 2"/>
    <property type="match status" value="1"/>
</dbReference>
<dbReference type="Proteomes" id="UP000800200">
    <property type="component" value="Unassembled WGS sequence"/>
</dbReference>
<dbReference type="GO" id="GO:0005886">
    <property type="term" value="C:plasma membrane"/>
    <property type="evidence" value="ECO:0007669"/>
    <property type="project" value="TreeGrafter"/>
</dbReference>
<keyword evidence="2" id="KW-0472">Membrane</keyword>
<feature type="region of interest" description="Disordered" evidence="1">
    <location>
        <begin position="202"/>
        <end position="374"/>
    </location>
</feature>
<accession>A0A6A6EGJ5</accession>
<evidence type="ECO:0008006" key="5">
    <source>
        <dbReference type="Google" id="ProtNLM"/>
    </source>
</evidence>
<evidence type="ECO:0000256" key="1">
    <source>
        <dbReference type="SAM" id="MobiDB-lite"/>
    </source>
</evidence>
<dbReference type="AlphaFoldDB" id="A0A6A6EGJ5"/>
<evidence type="ECO:0000256" key="2">
    <source>
        <dbReference type="SAM" id="Phobius"/>
    </source>
</evidence>
<feature type="compositionally biased region" description="Polar residues" evidence="1">
    <location>
        <begin position="229"/>
        <end position="246"/>
    </location>
</feature>
<feature type="transmembrane region" description="Helical" evidence="2">
    <location>
        <begin position="32"/>
        <end position="50"/>
    </location>
</feature>
<feature type="compositionally biased region" description="Low complexity" evidence="1">
    <location>
        <begin position="338"/>
        <end position="357"/>
    </location>
</feature>